<evidence type="ECO:0000313" key="1">
    <source>
        <dbReference type="EMBL" id="CAK9867904.1"/>
    </source>
</evidence>
<evidence type="ECO:0000313" key="2">
    <source>
        <dbReference type="Proteomes" id="UP001497522"/>
    </source>
</evidence>
<protein>
    <submittedName>
        <fullName evidence="1">Uncharacterized protein</fullName>
    </submittedName>
</protein>
<keyword evidence="2" id="KW-1185">Reference proteome</keyword>
<proteinExistence type="predicted"/>
<name>A0ABP1AZ93_9BRYO</name>
<organism evidence="1 2">
    <name type="scientific">Sphagnum jensenii</name>
    <dbReference type="NCBI Taxonomy" id="128206"/>
    <lineage>
        <taxon>Eukaryota</taxon>
        <taxon>Viridiplantae</taxon>
        <taxon>Streptophyta</taxon>
        <taxon>Embryophyta</taxon>
        <taxon>Bryophyta</taxon>
        <taxon>Sphagnophytina</taxon>
        <taxon>Sphagnopsida</taxon>
        <taxon>Sphagnales</taxon>
        <taxon>Sphagnaceae</taxon>
        <taxon>Sphagnum</taxon>
    </lineage>
</organism>
<reference evidence="1" key="1">
    <citation type="submission" date="2024-03" db="EMBL/GenBank/DDBJ databases">
        <authorList>
            <consortium name="ELIXIR-Norway"/>
            <consortium name="Elixir Norway"/>
        </authorList>
    </citation>
    <scope>NUCLEOTIDE SEQUENCE</scope>
</reference>
<gene>
    <name evidence="1" type="ORF">CSSPJE1EN2_LOCUS10899</name>
</gene>
<sequence length="104" mass="11928">MILLFARRWPECSLGSVHAKTAEHIPKLILCFFINNTRPSISSQRLGHYSHEPSARIAGKDTSRKAYADRKRQSIRYIDEEKIIQVCTESESSEDGRGARRKKP</sequence>
<dbReference type="Proteomes" id="UP001497522">
    <property type="component" value="Chromosome 17"/>
</dbReference>
<dbReference type="EMBL" id="OZ023718">
    <property type="protein sequence ID" value="CAK9867904.1"/>
    <property type="molecule type" value="Genomic_DNA"/>
</dbReference>
<accession>A0ABP1AZ93</accession>